<organism evidence="1 2">
    <name type="scientific">Brevibacillus laterosporus LMG 15441</name>
    <dbReference type="NCBI Taxonomy" id="1042163"/>
    <lineage>
        <taxon>Bacteria</taxon>
        <taxon>Bacillati</taxon>
        <taxon>Bacillota</taxon>
        <taxon>Bacilli</taxon>
        <taxon>Bacillales</taxon>
        <taxon>Paenibacillaceae</taxon>
        <taxon>Brevibacillus</taxon>
    </lineage>
</organism>
<protein>
    <submittedName>
        <fullName evidence="1">Uncharacterized protein</fullName>
    </submittedName>
</protein>
<evidence type="ECO:0000313" key="1">
    <source>
        <dbReference type="EMBL" id="AIG24910.1"/>
    </source>
</evidence>
<evidence type="ECO:0000313" key="2">
    <source>
        <dbReference type="Proteomes" id="UP000005850"/>
    </source>
</evidence>
<name>A0A075R5M4_BRELA</name>
<dbReference type="Proteomes" id="UP000005850">
    <property type="component" value="Chromosome"/>
</dbReference>
<dbReference type="AlphaFoldDB" id="A0A075R5M4"/>
<gene>
    <name evidence="1" type="ORF">BRLA_c005520</name>
</gene>
<accession>A0A075R5M4</accession>
<sequence>MYDGDTVITYEDKQALQAKVSYVKEKTWLVPCLGNIRIMQRMVLPNIYLAF</sequence>
<dbReference type="HOGENOM" id="CLU_3096356_0_0_9"/>
<proteinExistence type="predicted"/>
<reference evidence="1 2" key="1">
    <citation type="journal article" date="2011" name="J. Bacteriol.">
        <title>Genome sequence of Brevibacillus laterosporus LMG 15441, a pathogen of invertebrates.</title>
        <authorList>
            <person name="Djukic M."/>
            <person name="Poehlein A."/>
            <person name="Thurmer A."/>
            <person name="Daniel R."/>
        </authorList>
    </citation>
    <scope>NUCLEOTIDE SEQUENCE [LARGE SCALE GENOMIC DNA]</scope>
    <source>
        <strain evidence="1 2">LMG 15441</strain>
    </source>
</reference>
<keyword evidence="2" id="KW-1185">Reference proteome</keyword>
<dbReference type="KEGG" id="blr:BRLA_c005520"/>
<dbReference type="EMBL" id="CP007806">
    <property type="protein sequence ID" value="AIG24910.1"/>
    <property type="molecule type" value="Genomic_DNA"/>
</dbReference>